<comment type="caution">
    <text evidence="5">The sequence shown here is derived from an EMBL/GenBank/DDBJ whole genome shotgun (WGS) entry which is preliminary data.</text>
</comment>
<feature type="region of interest" description="Disordered" evidence="2">
    <location>
        <begin position="256"/>
        <end position="311"/>
    </location>
</feature>
<evidence type="ECO:0000256" key="3">
    <source>
        <dbReference type="SAM" id="Phobius"/>
    </source>
</evidence>
<dbReference type="InterPro" id="IPR000742">
    <property type="entry name" value="EGF"/>
</dbReference>
<keyword evidence="6" id="KW-1185">Reference proteome</keyword>
<feature type="disulfide bond" evidence="1">
    <location>
        <begin position="520"/>
        <end position="529"/>
    </location>
</feature>
<dbReference type="CDD" id="cd00054">
    <property type="entry name" value="EGF_CA"/>
    <property type="match status" value="1"/>
</dbReference>
<keyword evidence="3" id="KW-0812">Transmembrane</keyword>
<feature type="compositionally biased region" description="Low complexity" evidence="2">
    <location>
        <begin position="659"/>
        <end position="675"/>
    </location>
</feature>
<feature type="transmembrane region" description="Helical" evidence="3">
    <location>
        <begin position="454"/>
        <end position="480"/>
    </location>
</feature>
<dbReference type="PANTHER" id="PTHR17178:SF0">
    <property type="entry name" value="SERGLYCIN"/>
    <property type="match status" value="1"/>
</dbReference>
<dbReference type="EMBL" id="JAVFKD010000004">
    <property type="protein sequence ID" value="KAK5994929.1"/>
    <property type="molecule type" value="Genomic_DNA"/>
</dbReference>
<dbReference type="PANTHER" id="PTHR17178">
    <property type="entry name" value="SECRETORY GRANULE PROTEOGLYCAN CORE PROTEIN"/>
    <property type="match status" value="1"/>
</dbReference>
<dbReference type="PROSITE" id="PS00022">
    <property type="entry name" value="EGF_1"/>
    <property type="match status" value="1"/>
</dbReference>
<organism evidence="5 6">
    <name type="scientific">Cladobotryum mycophilum</name>
    <dbReference type="NCBI Taxonomy" id="491253"/>
    <lineage>
        <taxon>Eukaryota</taxon>
        <taxon>Fungi</taxon>
        <taxon>Dikarya</taxon>
        <taxon>Ascomycota</taxon>
        <taxon>Pezizomycotina</taxon>
        <taxon>Sordariomycetes</taxon>
        <taxon>Hypocreomycetidae</taxon>
        <taxon>Hypocreales</taxon>
        <taxon>Hypocreaceae</taxon>
        <taxon>Cladobotryum</taxon>
    </lineage>
</organism>
<keyword evidence="1" id="KW-0245">EGF-like domain</keyword>
<protein>
    <recommendedName>
        <fullName evidence="4">EGF-like domain-containing protein</fullName>
    </recommendedName>
</protein>
<evidence type="ECO:0000256" key="1">
    <source>
        <dbReference type="PROSITE-ProRule" id="PRU00076"/>
    </source>
</evidence>
<keyword evidence="1" id="KW-1015">Disulfide bond</keyword>
<comment type="caution">
    <text evidence="1">Lacks conserved residue(s) required for the propagation of feature annotation.</text>
</comment>
<keyword evidence="3" id="KW-1133">Transmembrane helix</keyword>
<evidence type="ECO:0000313" key="6">
    <source>
        <dbReference type="Proteomes" id="UP001338125"/>
    </source>
</evidence>
<evidence type="ECO:0000313" key="5">
    <source>
        <dbReference type="EMBL" id="KAK5994929.1"/>
    </source>
</evidence>
<keyword evidence="3" id="KW-0472">Membrane</keyword>
<feature type="domain" description="EGF-like" evidence="4">
    <location>
        <begin position="493"/>
        <end position="530"/>
    </location>
</feature>
<feature type="region of interest" description="Disordered" evidence="2">
    <location>
        <begin position="642"/>
        <end position="675"/>
    </location>
</feature>
<evidence type="ECO:0000256" key="2">
    <source>
        <dbReference type="SAM" id="MobiDB-lite"/>
    </source>
</evidence>
<accession>A0ABR0SRY4</accession>
<evidence type="ECO:0000259" key="4">
    <source>
        <dbReference type="PROSITE" id="PS50026"/>
    </source>
</evidence>
<gene>
    <name evidence="5" type="ORF">PT974_03318</name>
</gene>
<proteinExistence type="predicted"/>
<name>A0ABR0SRY4_9HYPO</name>
<dbReference type="PROSITE" id="PS50026">
    <property type="entry name" value="EGF_3"/>
    <property type="match status" value="1"/>
</dbReference>
<dbReference type="Proteomes" id="UP001338125">
    <property type="component" value="Unassembled WGS sequence"/>
</dbReference>
<dbReference type="PROSITE" id="PS01186">
    <property type="entry name" value="EGF_2"/>
    <property type="match status" value="1"/>
</dbReference>
<feature type="compositionally biased region" description="Polar residues" evidence="2">
    <location>
        <begin position="256"/>
        <end position="292"/>
    </location>
</feature>
<reference evidence="5 6" key="1">
    <citation type="submission" date="2024-01" db="EMBL/GenBank/DDBJ databases">
        <title>Complete genome of Cladobotryum mycophilum ATHUM6906.</title>
        <authorList>
            <person name="Christinaki A.C."/>
            <person name="Myridakis A.I."/>
            <person name="Kouvelis V.N."/>
        </authorList>
    </citation>
    <scope>NUCLEOTIDE SEQUENCE [LARGE SCALE GENOMIC DNA]</scope>
    <source>
        <strain evidence="5 6">ATHUM6906</strain>
    </source>
</reference>
<feature type="region of interest" description="Disordered" evidence="2">
    <location>
        <begin position="117"/>
        <end position="137"/>
    </location>
</feature>
<sequence>MPPTIRPGQEPHLFKRVRKGELSRSRHKFHNGHYQSRLCHPLGSLIHIAHQLDVHECLRKGRLDLVISRPWWINHASKNRPQCFATLPGAQIAFEHPNKFTRLMLPSTPELAIPTSQLRRFPSSGPPPSSRRGQSSLYSTVSLVSPIPEEGLGHRVHGSYASSTAMPDNLRADSGTDMPSNKAAQYELTLNDESGDSIIDQYGDERSLVFGIQNTAGPSAAALAHSDHAIHKESRSLPPPINPFNGGSVFMDVSTDSSNTSLTNKHTLATSPGTASNLVPTPNTMLKASGSLSPPDPAELRKASGSPQPVRRLSAMRRPPRLDMDAVRAAEARGSLTSLSDLILRATKLAAMIDKGKRPSSRLDDLDYFEEKSSVEGEKRTFMHERQPSGLSDMLAAFPPPVHTPQNGPHRGSSFWTGSWPVLPGTREREMIPDELDANIIPKKQRRRCCGLPVWAFILVIVLILCIIAAAVVLPLEFFVFKNLGQKRSSGMTLQDCQKSLTCLNGGTNVVFQNTCSCICTNGFTGASCSVGGSAGCTTTNLVATDGSSRINNVTLGRAIPRIIADSTGNFSIPLSGTTILAKLNSANLSCIAQNSLLTFDGQSTRVGEADAPVQDNSGNSKAAVIKTSDDFVSVSVLTSPPTTTTTTAPVIARRSPQSPDGSVSAPAPSAPEPTATFTVTEEVLDFARTAVLYVLQEENVDAASIAQTELQQFFSRASMGQIQRGSQVTIQDALNLNIGGNSTVDLVAASVNIGQGPIGGKKSLKRNVASVSIGDHNALVIFDGPGQPILPRGLKACR</sequence>
<feature type="compositionally biased region" description="Low complexity" evidence="2">
    <location>
        <begin position="642"/>
        <end position="651"/>
    </location>
</feature>